<name>A0A9D4LZY1_DREPO</name>
<accession>A0A9D4LZY1</accession>
<sequence length="378" mass="42699">MDCTLTSNISIAQTTNSDSSGVTRNISAGRRSEGEYQTKFSYGNPLPYADLGKKSQPIQWRRCGTSFAARVRKENAVRFRQMIIKKQLETCPNTPLCTYNATTSMETGSCCQSCSCNITTCADTRDCCADIIDDVYFDINEDISVSSKQCIPFKYGLKYTGNGKFGITSCPLHVKDTHTRLCKRKYSENVSLQDLTPVYDNKTFTIYRNKYCAYCHGLDGNMFAYFDPNLRCNDLSGVNSNASDMLSTVLENEDCNIEFFTNETRYDFELGNCLPLIHDCNVTGNWKLYDAEIERACQIYKSPVEPWNGVMIPLLGYTTRFQNIFCLLCNGFSETYTRSTCFKYNPYLRFGGGLSLLFNVRKTASSTHPPVVRHGACF</sequence>
<dbReference type="EMBL" id="JAIWYP010000002">
    <property type="protein sequence ID" value="KAH3868265.1"/>
    <property type="molecule type" value="Genomic_DNA"/>
</dbReference>
<evidence type="ECO:0000313" key="1">
    <source>
        <dbReference type="EMBL" id="KAH3868265.1"/>
    </source>
</evidence>
<reference evidence="1" key="1">
    <citation type="journal article" date="2019" name="bioRxiv">
        <title>The Genome of the Zebra Mussel, Dreissena polymorpha: A Resource for Invasive Species Research.</title>
        <authorList>
            <person name="McCartney M.A."/>
            <person name="Auch B."/>
            <person name="Kono T."/>
            <person name="Mallez S."/>
            <person name="Zhang Y."/>
            <person name="Obille A."/>
            <person name="Becker A."/>
            <person name="Abrahante J.E."/>
            <person name="Garbe J."/>
            <person name="Badalamenti J.P."/>
            <person name="Herman A."/>
            <person name="Mangelson H."/>
            <person name="Liachko I."/>
            <person name="Sullivan S."/>
            <person name="Sone E.D."/>
            <person name="Koren S."/>
            <person name="Silverstein K.A.T."/>
            <person name="Beckman K.B."/>
            <person name="Gohl D.M."/>
        </authorList>
    </citation>
    <scope>NUCLEOTIDE SEQUENCE</scope>
    <source>
        <strain evidence="1">Duluth1</strain>
        <tissue evidence="1">Whole animal</tissue>
    </source>
</reference>
<organism evidence="1 2">
    <name type="scientific">Dreissena polymorpha</name>
    <name type="common">Zebra mussel</name>
    <name type="synonym">Mytilus polymorpha</name>
    <dbReference type="NCBI Taxonomy" id="45954"/>
    <lineage>
        <taxon>Eukaryota</taxon>
        <taxon>Metazoa</taxon>
        <taxon>Spiralia</taxon>
        <taxon>Lophotrochozoa</taxon>
        <taxon>Mollusca</taxon>
        <taxon>Bivalvia</taxon>
        <taxon>Autobranchia</taxon>
        <taxon>Heteroconchia</taxon>
        <taxon>Euheterodonta</taxon>
        <taxon>Imparidentia</taxon>
        <taxon>Neoheterodontei</taxon>
        <taxon>Myida</taxon>
        <taxon>Dreissenoidea</taxon>
        <taxon>Dreissenidae</taxon>
        <taxon>Dreissena</taxon>
    </lineage>
</organism>
<proteinExistence type="predicted"/>
<dbReference type="AlphaFoldDB" id="A0A9D4LZY1"/>
<gene>
    <name evidence="1" type="ORF">DPMN_031406</name>
</gene>
<reference evidence="1" key="2">
    <citation type="submission" date="2020-11" db="EMBL/GenBank/DDBJ databases">
        <authorList>
            <person name="McCartney M.A."/>
            <person name="Auch B."/>
            <person name="Kono T."/>
            <person name="Mallez S."/>
            <person name="Becker A."/>
            <person name="Gohl D.M."/>
            <person name="Silverstein K.A.T."/>
            <person name="Koren S."/>
            <person name="Bechman K.B."/>
            <person name="Herman A."/>
            <person name="Abrahante J.E."/>
            <person name="Garbe J."/>
        </authorList>
    </citation>
    <scope>NUCLEOTIDE SEQUENCE</scope>
    <source>
        <strain evidence="1">Duluth1</strain>
        <tissue evidence="1">Whole animal</tissue>
    </source>
</reference>
<protein>
    <submittedName>
        <fullName evidence="1">Uncharacterized protein</fullName>
    </submittedName>
</protein>
<evidence type="ECO:0000313" key="2">
    <source>
        <dbReference type="Proteomes" id="UP000828390"/>
    </source>
</evidence>
<dbReference type="Proteomes" id="UP000828390">
    <property type="component" value="Unassembled WGS sequence"/>
</dbReference>
<keyword evidence="2" id="KW-1185">Reference proteome</keyword>
<comment type="caution">
    <text evidence="1">The sequence shown here is derived from an EMBL/GenBank/DDBJ whole genome shotgun (WGS) entry which is preliminary data.</text>
</comment>